<dbReference type="EMBL" id="OZ035837">
    <property type="protein sequence ID" value="CAL1581936.1"/>
    <property type="molecule type" value="Genomic_DNA"/>
</dbReference>
<proteinExistence type="inferred from homology"/>
<accession>A0AAV2K0G0</accession>
<dbReference type="Pfam" id="PF10209">
    <property type="entry name" value="DUF2340"/>
    <property type="match status" value="1"/>
</dbReference>
<dbReference type="InterPro" id="IPR018794">
    <property type="entry name" value="UPF0538"/>
</dbReference>
<organism evidence="2 3">
    <name type="scientific">Knipowitschia caucasica</name>
    <name type="common">Caucasian dwarf goby</name>
    <name type="synonym">Pomatoschistus caucasicus</name>
    <dbReference type="NCBI Taxonomy" id="637954"/>
    <lineage>
        <taxon>Eukaryota</taxon>
        <taxon>Metazoa</taxon>
        <taxon>Chordata</taxon>
        <taxon>Craniata</taxon>
        <taxon>Vertebrata</taxon>
        <taxon>Euteleostomi</taxon>
        <taxon>Actinopterygii</taxon>
        <taxon>Neopterygii</taxon>
        <taxon>Teleostei</taxon>
        <taxon>Neoteleostei</taxon>
        <taxon>Acanthomorphata</taxon>
        <taxon>Gobiaria</taxon>
        <taxon>Gobiiformes</taxon>
        <taxon>Gobioidei</taxon>
        <taxon>Gobiidae</taxon>
        <taxon>Gobiinae</taxon>
        <taxon>Knipowitschia</taxon>
    </lineage>
</organism>
<keyword evidence="3" id="KW-1185">Reference proteome</keyword>
<name>A0AAV2K0G0_KNICA</name>
<dbReference type="Proteomes" id="UP001497482">
    <property type="component" value="Chromosome 15"/>
</dbReference>
<reference evidence="2 3" key="1">
    <citation type="submission" date="2024-04" db="EMBL/GenBank/DDBJ databases">
        <authorList>
            <person name="Waldvogel A.-M."/>
            <person name="Schoenle A."/>
        </authorList>
    </citation>
    <scope>NUCLEOTIDE SEQUENCE [LARGE SCALE GENOMIC DNA]</scope>
</reference>
<protein>
    <submittedName>
        <fullName evidence="2">Uncharacterized protein</fullName>
    </submittedName>
</protein>
<sequence>MSAGAGSHSGDMSAEVTITVRLVRSFEYRNFKPVVFQHVPPELRVGDFIQRVLTDIETRPGLPPPFRKHQYDAMKIIHQAHGAKTNDLVMSLDDQDKPLLKESETLREAGITNETELAFFRKADYEAFKANPQMAW</sequence>
<comment type="similarity">
    <text evidence="1">Belongs to the UPF0538 family.</text>
</comment>
<dbReference type="PANTHER" id="PTHR18444:SF9">
    <property type="entry name" value="UPF0538 PROTEIN C2ORF76"/>
    <property type="match status" value="1"/>
</dbReference>
<evidence type="ECO:0000313" key="2">
    <source>
        <dbReference type="EMBL" id="CAL1581936.1"/>
    </source>
</evidence>
<evidence type="ECO:0000313" key="3">
    <source>
        <dbReference type="Proteomes" id="UP001497482"/>
    </source>
</evidence>
<dbReference type="AlphaFoldDB" id="A0AAV2K0G0"/>
<evidence type="ECO:0000256" key="1">
    <source>
        <dbReference type="ARBA" id="ARBA00007176"/>
    </source>
</evidence>
<gene>
    <name evidence="2" type="ORF">KC01_LOCUS12648</name>
</gene>
<dbReference type="PANTHER" id="PTHR18444">
    <property type="entry name" value="UPF0538 FAMILY MEMBER"/>
    <property type="match status" value="1"/>
</dbReference>